<dbReference type="RefSeq" id="WP_055463844.1">
    <property type="nucleotide sequence ID" value="NZ_CYHG01000009.1"/>
</dbReference>
<dbReference type="PROSITE" id="PS50887">
    <property type="entry name" value="GGDEF"/>
    <property type="match status" value="1"/>
</dbReference>
<dbReference type="CDD" id="cd01949">
    <property type="entry name" value="GGDEF"/>
    <property type="match status" value="1"/>
</dbReference>
<feature type="domain" description="GGDEF" evidence="4">
    <location>
        <begin position="213"/>
        <end position="347"/>
    </location>
</feature>
<dbReference type="AlphaFoldDB" id="A0A0K6IPT1"/>
<dbReference type="Pfam" id="PF00990">
    <property type="entry name" value="GGDEF"/>
    <property type="match status" value="1"/>
</dbReference>
<dbReference type="STRING" id="1137284.GCA_001418205_02780"/>
<keyword evidence="6" id="KW-1185">Reference proteome</keyword>
<organism evidence="5 6">
    <name type="scientific">Marinomonas fungiae</name>
    <dbReference type="NCBI Taxonomy" id="1137284"/>
    <lineage>
        <taxon>Bacteria</taxon>
        <taxon>Pseudomonadati</taxon>
        <taxon>Pseudomonadota</taxon>
        <taxon>Gammaproteobacteria</taxon>
        <taxon>Oceanospirillales</taxon>
        <taxon>Oceanospirillaceae</taxon>
        <taxon>Marinomonas</taxon>
    </lineage>
</organism>
<dbReference type="InterPro" id="IPR000160">
    <property type="entry name" value="GGDEF_dom"/>
</dbReference>
<comment type="catalytic activity">
    <reaction evidence="3">
        <text>2 GTP = 3',3'-c-di-GMP + 2 diphosphate</text>
        <dbReference type="Rhea" id="RHEA:24898"/>
        <dbReference type="ChEBI" id="CHEBI:33019"/>
        <dbReference type="ChEBI" id="CHEBI:37565"/>
        <dbReference type="ChEBI" id="CHEBI:58805"/>
        <dbReference type="EC" id="2.7.7.65"/>
    </reaction>
</comment>
<dbReference type="SMART" id="SM00267">
    <property type="entry name" value="GGDEF"/>
    <property type="match status" value="1"/>
</dbReference>
<protein>
    <recommendedName>
        <fullName evidence="2">diguanylate cyclase</fullName>
        <ecNumber evidence="2">2.7.7.65</ecNumber>
    </recommendedName>
</protein>
<evidence type="ECO:0000256" key="2">
    <source>
        <dbReference type="ARBA" id="ARBA00012528"/>
    </source>
</evidence>
<dbReference type="Gene3D" id="3.30.450.40">
    <property type="match status" value="1"/>
</dbReference>
<proteinExistence type="predicted"/>
<evidence type="ECO:0000313" key="5">
    <source>
        <dbReference type="EMBL" id="CUB05125.1"/>
    </source>
</evidence>
<dbReference type="FunFam" id="3.30.70.270:FF:000001">
    <property type="entry name" value="Diguanylate cyclase domain protein"/>
    <property type="match status" value="1"/>
</dbReference>
<dbReference type="Gene3D" id="3.30.70.270">
    <property type="match status" value="1"/>
</dbReference>
<dbReference type="Proteomes" id="UP000182769">
    <property type="component" value="Unassembled WGS sequence"/>
</dbReference>
<dbReference type="GO" id="GO:1902201">
    <property type="term" value="P:negative regulation of bacterial-type flagellum-dependent cell motility"/>
    <property type="evidence" value="ECO:0007669"/>
    <property type="project" value="TreeGrafter"/>
</dbReference>
<dbReference type="InterPro" id="IPR043128">
    <property type="entry name" value="Rev_trsase/Diguanyl_cyclase"/>
</dbReference>
<dbReference type="SUPFAM" id="SSF55073">
    <property type="entry name" value="Nucleotide cyclase"/>
    <property type="match status" value="1"/>
</dbReference>
<name>A0A0K6IPT1_9GAMM</name>
<sequence length="354" mass="40456">MQNINELIENVRHNEQIALKFFDIERCILSIGRCDQFVSTLTKEVQKQFNVPFVWVNLISEPPLAHLVETLEKTIGLRDRVLFTRRGAMIDAIGAGNKTVLMNQDIGQYWEIIPQSYRSIIGSVAISPLTMDGELVGLFCQADQDVGRYDPTAKDTFLLDQLSIKISICLSNVTAREKLEYLATRDPLTGLLNRRQLELMLEREFTRCKSQNRDLTAVFVDCDAFKSINDTLGHNCGDEVLEYIAKRLLKHVYKQGLAFRFAGDEFVFVMPGKSYEQAMEVADSIHDYLHANPLRYKSNLVPITVSYGGASVLSDSPTSYKHLLKIADERLYNYKNNRKRSVPTKVFKFLNKIR</sequence>
<dbReference type="EMBL" id="CYHG01000009">
    <property type="protein sequence ID" value="CUB05125.1"/>
    <property type="molecule type" value="Genomic_DNA"/>
</dbReference>
<dbReference type="PANTHER" id="PTHR45138:SF9">
    <property type="entry name" value="DIGUANYLATE CYCLASE DGCM-RELATED"/>
    <property type="match status" value="1"/>
</dbReference>
<dbReference type="InterPro" id="IPR029016">
    <property type="entry name" value="GAF-like_dom_sf"/>
</dbReference>
<dbReference type="PANTHER" id="PTHR45138">
    <property type="entry name" value="REGULATORY COMPONENTS OF SENSORY TRANSDUCTION SYSTEM"/>
    <property type="match status" value="1"/>
</dbReference>
<evidence type="ECO:0000259" key="4">
    <source>
        <dbReference type="PROSITE" id="PS50887"/>
    </source>
</evidence>
<dbReference type="NCBIfam" id="TIGR00254">
    <property type="entry name" value="GGDEF"/>
    <property type="match status" value="1"/>
</dbReference>
<dbReference type="GO" id="GO:0052621">
    <property type="term" value="F:diguanylate cyclase activity"/>
    <property type="evidence" value="ECO:0007669"/>
    <property type="project" value="UniProtKB-EC"/>
</dbReference>
<dbReference type="GO" id="GO:0005886">
    <property type="term" value="C:plasma membrane"/>
    <property type="evidence" value="ECO:0007669"/>
    <property type="project" value="TreeGrafter"/>
</dbReference>
<dbReference type="GO" id="GO:0043709">
    <property type="term" value="P:cell adhesion involved in single-species biofilm formation"/>
    <property type="evidence" value="ECO:0007669"/>
    <property type="project" value="TreeGrafter"/>
</dbReference>
<evidence type="ECO:0000256" key="1">
    <source>
        <dbReference type="ARBA" id="ARBA00001946"/>
    </source>
</evidence>
<accession>A0A0K6IPT1</accession>
<dbReference type="InterPro" id="IPR029787">
    <property type="entry name" value="Nucleotide_cyclase"/>
</dbReference>
<reference evidence="6" key="1">
    <citation type="submission" date="2015-08" db="EMBL/GenBank/DDBJ databases">
        <authorList>
            <person name="Varghese N."/>
        </authorList>
    </citation>
    <scope>NUCLEOTIDE SEQUENCE [LARGE SCALE GENOMIC DNA]</scope>
    <source>
        <strain evidence="6">JCM 18476</strain>
    </source>
</reference>
<gene>
    <name evidence="5" type="ORF">Ga0061065_10974</name>
</gene>
<comment type="cofactor">
    <cofactor evidence="1">
        <name>Mg(2+)</name>
        <dbReference type="ChEBI" id="CHEBI:18420"/>
    </cofactor>
</comment>
<dbReference type="SUPFAM" id="SSF55781">
    <property type="entry name" value="GAF domain-like"/>
    <property type="match status" value="1"/>
</dbReference>
<dbReference type="InterPro" id="IPR050469">
    <property type="entry name" value="Diguanylate_Cyclase"/>
</dbReference>
<evidence type="ECO:0000313" key="6">
    <source>
        <dbReference type="Proteomes" id="UP000182769"/>
    </source>
</evidence>
<dbReference type="EC" id="2.7.7.65" evidence="2"/>
<evidence type="ECO:0000256" key="3">
    <source>
        <dbReference type="ARBA" id="ARBA00034247"/>
    </source>
</evidence>
<dbReference type="OrthoDB" id="9776960at2"/>